<dbReference type="GO" id="GO:0006741">
    <property type="term" value="P:NADP+ biosynthetic process"/>
    <property type="evidence" value="ECO:0007669"/>
    <property type="project" value="InterPro"/>
</dbReference>
<dbReference type="STRING" id="94128.A0A2A3EE52"/>
<dbReference type="EC" id="2.7.1.23" evidence="2"/>
<dbReference type="InterPro" id="IPR016064">
    <property type="entry name" value="NAD/diacylglycerol_kinase_sf"/>
</dbReference>
<evidence type="ECO:0000256" key="1">
    <source>
        <dbReference type="ARBA" id="ARBA00010995"/>
    </source>
</evidence>
<dbReference type="EMBL" id="KZ288267">
    <property type="protein sequence ID" value="PBC30063.1"/>
    <property type="molecule type" value="Genomic_DNA"/>
</dbReference>
<dbReference type="InterPro" id="IPR002504">
    <property type="entry name" value="NADK"/>
</dbReference>
<dbReference type="PANTHER" id="PTHR13158">
    <property type="match status" value="1"/>
</dbReference>
<evidence type="ECO:0000313" key="4">
    <source>
        <dbReference type="Proteomes" id="UP000242457"/>
    </source>
</evidence>
<dbReference type="GO" id="GO:0003951">
    <property type="term" value="F:NAD+ kinase activity"/>
    <property type="evidence" value="ECO:0007669"/>
    <property type="project" value="UniProtKB-EC"/>
</dbReference>
<dbReference type="Gene3D" id="3.40.50.10330">
    <property type="entry name" value="Probable inorganic polyphosphate/atp-NAD kinase, domain 1"/>
    <property type="match status" value="1"/>
</dbReference>
<comment type="similarity">
    <text evidence="1">Belongs to the NAD kinase family.</text>
</comment>
<dbReference type="PANTHER" id="PTHR13158:SF5">
    <property type="entry name" value="NAD KINASE 2, MITOCHONDRIAL"/>
    <property type="match status" value="1"/>
</dbReference>
<accession>A0A2A3EE52</accession>
<dbReference type="OrthoDB" id="185618at2759"/>
<dbReference type="Pfam" id="PF01513">
    <property type="entry name" value="NAD_kinase"/>
    <property type="match status" value="1"/>
</dbReference>
<keyword evidence="4" id="KW-1185">Reference proteome</keyword>
<dbReference type="GO" id="GO:0019674">
    <property type="term" value="P:NAD+ metabolic process"/>
    <property type="evidence" value="ECO:0007669"/>
    <property type="project" value="TreeGrafter"/>
</dbReference>
<evidence type="ECO:0000313" key="3">
    <source>
        <dbReference type="EMBL" id="PBC30063.1"/>
    </source>
</evidence>
<gene>
    <name evidence="3" type="ORF">APICC_09386</name>
</gene>
<dbReference type="GO" id="GO:0005739">
    <property type="term" value="C:mitochondrion"/>
    <property type="evidence" value="ECO:0007669"/>
    <property type="project" value="TreeGrafter"/>
</dbReference>
<dbReference type="InterPro" id="IPR017438">
    <property type="entry name" value="ATP-NAD_kinase_N"/>
</dbReference>
<name>A0A2A3EE52_APICC</name>
<dbReference type="AlphaFoldDB" id="A0A2A3EE52"/>
<dbReference type="SUPFAM" id="SSF111331">
    <property type="entry name" value="NAD kinase/diacylglycerol kinase-like"/>
    <property type="match status" value="1"/>
</dbReference>
<evidence type="ECO:0000256" key="2">
    <source>
        <dbReference type="ARBA" id="ARBA00012120"/>
    </source>
</evidence>
<proteinExistence type="inferred from homology"/>
<organism evidence="3 4">
    <name type="scientific">Apis cerana cerana</name>
    <name type="common">Oriental honeybee</name>
    <dbReference type="NCBI Taxonomy" id="94128"/>
    <lineage>
        <taxon>Eukaryota</taxon>
        <taxon>Metazoa</taxon>
        <taxon>Ecdysozoa</taxon>
        <taxon>Arthropoda</taxon>
        <taxon>Hexapoda</taxon>
        <taxon>Insecta</taxon>
        <taxon>Pterygota</taxon>
        <taxon>Neoptera</taxon>
        <taxon>Endopterygota</taxon>
        <taxon>Hymenoptera</taxon>
        <taxon>Apocrita</taxon>
        <taxon>Aculeata</taxon>
        <taxon>Apoidea</taxon>
        <taxon>Anthophila</taxon>
        <taxon>Apidae</taxon>
        <taxon>Apis</taxon>
    </lineage>
</organism>
<protein>
    <recommendedName>
        <fullName evidence="2">NAD(+) kinase</fullName>
        <ecNumber evidence="2">2.7.1.23</ecNumber>
    </recommendedName>
</protein>
<reference evidence="3 4" key="1">
    <citation type="submission" date="2014-07" db="EMBL/GenBank/DDBJ databases">
        <title>Genomic and transcriptomic analysis on Apis cerana provide comprehensive insights into honey bee biology.</title>
        <authorList>
            <person name="Diao Q."/>
            <person name="Sun L."/>
            <person name="Zheng H."/>
            <person name="Zheng H."/>
            <person name="Xu S."/>
            <person name="Wang S."/>
            <person name="Zeng Z."/>
            <person name="Hu F."/>
            <person name="Su S."/>
            <person name="Wu J."/>
        </authorList>
    </citation>
    <scope>NUCLEOTIDE SEQUENCE [LARGE SCALE GENOMIC DNA]</scope>
    <source>
        <tissue evidence="3">Pupae without intestine</tissue>
    </source>
</reference>
<dbReference type="Proteomes" id="UP000242457">
    <property type="component" value="Unassembled WGS sequence"/>
</dbReference>
<sequence length="315" mass="36333">MVFRSLVEYFVAEETSLVRASLREDRDTLSGFNGQCPLRRKFRGTLVPKFAGSQGARHRGLVPLGYRPLSAKYRSGHVSNPEEHVSLMQPRRQFLNYLNNTYRPRKILCVSKLTSLEYLRSQNSDLNVDQILSKMKGEGQNPDDILAEHQRQIACEQNLISVLNKLDISFRITKRLGIASRFMNWADLVVTIGGDGMFLLASKLITNNTKPVCGINPNISKKNTFTLPSKYVTDIESIFEKLYKGDYDTLMRSRIKTIMVGEGLFRRPFHIHEKSREFGEKRHNKVCKLQSIEKSALHEKKKKRTKWFGFYLNNL</sequence>